<dbReference type="HOGENOM" id="CLU_1635414_0_0_1"/>
<dbReference type="EMBL" id="KN847498">
    <property type="protein sequence ID" value="KIW12582.1"/>
    <property type="molecule type" value="Genomic_DNA"/>
</dbReference>
<evidence type="ECO:0000313" key="1">
    <source>
        <dbReference type="EMBL" id="KIW12582.1"/>
    </source>
</evidence>
<evidence type="ECO:0000313" key="2">
    <source>
        <dbReference type="Proteomes" id="UP000053328"/>
    </source>
</evidence>
<gene>
    <name evidence="1" type="ORF">PV08_09860</name>
</gene>
<dbReference type="AlphaFoldDB" id="A0A0D1ZI86"/>
<dbReference type="GeneID" id="27336943"/>
<reference evidence="1 2" key="1">
    <citation type="submission" date="2015-01" db="EMBL/GenBank/DDBJ databases">
        <title>The Genome Sequence of Exophiala spinifera CBS89968.</title>
        <authorList>
            <consortium name="The Broad Institute Genomics Platform"/>
            <person name="Cuomo C."/>
            <person name="de Hoog S."/>
            <person name="Gorbushina A."/>
            <person name="Stielow B."/>
            <person name="Teixiera M."/>
            <person name="Abouelleil A."/>
            <person name="Chapman S.B."/>
            <person name="Priest M."/>
            <person name="Young S.K."/>
            <person name="Wortman J."/>
            <person name="Nusbaum C."/>
            <person name="Birren B."/>
        </authorList>
    </citation>
    <scope>NUCLEOTIDE SEQUENCE [LARGE SCALE GENOMIC DNA]</scope>
    <source>
        <strain evidence="1 2">CBS 89968</strain>
    </source>
</reference>
<name>A0A0D1ZI86_9EURO</name>
<protein>
    <submittedName>
        <fullName evidence="1">Uncharacterized protein</fullName>
    </submittedName>
</protein>
<dbReference type="VEuPathDB" id="FungiDB:PV08_09860"/>
<sequence length="162" mass="18202">MGEPWEFKYYPLFIGAFRQEGCDGTAPQMFQDVISIEVGSTTPEEVKKNIACCLNAIAAPLDTDDPCAKRSEILTKVAANAFLAVIAPVQDFPSKARFAVDAMCLLRQFRDHEVRLSGKKSDAWWCRFGNTALMIKECFVSARLEEDGYLEKILFQRIKIAP</sequence>
<dbReference type="Proteomes" id="UP000053328">
    <property type="component" value="Unassembled WGS sequence"/>
</dbReference>
<proteinExistence type="predicted"/>
<dbReference type="RefSeq" id="XP_016232798.1">
    <property type="nucleotide sequence ID" value="XM_016384175.1"/>
</dbReference>
<keyword evidence="2" id="KW-1185">Reference proteome</keyword>
<organism evidence="1 2">
    <name type="scientific">Exophiala spinifera</name>
    <dbReference type="NCBI Taxonomy" id="91928"/>
    <lineage>
        <taxon>Eukaryota</taxon>
        <taxon>Fungi</taxon>
        <taxon>Dikarya</taxon>
        <taxon>Ascomycota</taxon>
        <taxon>Pezizomycotina</taxon>
        <taxon>Eurotiomycetes</taxon>
        <taxon>Chaetothyriomycetidae</taxon>
        <taxon>Chaetothyriales</taxon>
        <taxon>Herpotrichiellaceae</taxon>
        <taxon>Exophiala</taxon>
    </lineage>
</organism>
<accession>A0A0D1ZI86</accession>